<accession>H8MU42</accession>
<gene>
    <name evidence="1" type="ordered locus">COCOR_03953</name>
</gene>
<dbReference type="KEGG" id="ccx:COCOR_03953"/>
<name>H8MU42_CORCM</name>
<dbReference type="EMBL" id="CP003389">
    <property type="protein sequence ID" value="AFE05530.1"/>
    <property type="molecule type" value="Genomic_DNA"/>
</dbReference>
<reference evidence="1 2" key="1">
    <citation type="journal article" date="2012" name="J. Bacteriol.">
        <title>Complete Genome Sequence of the Fruiting Myxobacterium Corallococcus coralloides DSM 2259.</title>
        <authorList>
            <person name="Huntley S."/>
            <person name="Zhang Y."/>
            <person name="Treuner-Lange A."/>
            <person name="Kneip S."/>
            <person name="Sensen C.W."/>
            <person name="Sogaard-Andersen L."/>
        </authorList>
    </citation>
    <scope>NUCLEOTIDE SEQUENCE [LARGE SCALE GENOMIC DNA]</scope>
    <source>
        <strain evidence="2">ATCC 25202 / DSM 2259 / NBRC 100086 / M2</strain>
    </source>
</reference>
<evidence type="ECO:0000313" key="1">
    <source>
        <dbReference type="EMBL" id="AFE05530.1"/>
    </source>
</evidence>
<dbReference type="STRING" id="1144275.COCOR_03953"/>
<organism evidence="1 2">
    <name type="scientific">Corallococcus coralloides (strain ATCC 25202 / DSM 2259 / NBRC 100086 / M2)</name>
    <name type="common">Myxococcus coralloides</name>
    <dbReference type="NCBI Taxonomy" id="1144275"/>
    <lineage>
        <taxon>Bacteria</taxon>
        <taxon>Pseudomonadati</taxon>
        <taxon>Myxococcota</taxon>
        <taxon>Myxococcia</taxon>
        <taxon>Myxococcales</taxon>
        <taxon>Cystobacterineae</taxon>
        <taxon>Myxococcaceae</taxon>
        <taxon>Corallococcus</taxon>
    </lineage>
</organism>
<keyword evidence="2" id="KW-1185">Reference proteome</keyword>
<evidence type="ECO:0000313" key="2">
    <source>
        <dbReference type="Proteomes" id="UP000007587"/>
    </source>
</evidence>
<proteinExistence type="predicted"/>
<dbReference type="AlphaFoldDB" id="H8MU42"/>
<protein>
    <submittedName>
        <fullName evidence="1">Uncharacterized protein</fullName>
    </submittedName>
</protein>
<dbReference type="Proteomes" id="UP000007587">
    <property type="component" value="Chromosome"/>
</dbReference>
<dbReference type="HOGENOM" id="CLU_1802863_0_0_7"/>
<sequence length="150" mass="16114">MLRSMLVVLAALLADAGTPSPAQKGLKPDAGSPALPRPVAALDAGTSSFEWPEDVDPMATLDGPAILASHAALQDVVSRFPKARRNECIFTARALEVVVGKGKGVYIVRVNRRVDHCEGIGPGGNFELDWFELYAVSPEGRIIERYQYAP</sequence>
<reference evidence="2" key="2">
    <citation type="submission" date="2012-03" db="EMBL/GenBank/DDBJ databases">
        <title>Genome sequence of the fruiting myxobacterium Corallococcus coralloides DSM 2259.</title>
        <authorList>
            <person name="Huntley S."/>
            <person name="Zhang Y."/>
            <person name="Treuner-Lange A."/>
            <person name="Sensen C.W."/>
            <person name="Sogaard-Andersen L."/>
        </authorList>
    </citation>
    <scope>NUCLEOTIDE SEQUENCE [LARGE SCALE GENOMIC DNA]</scope>
    <source>
        <strain evidence="2">ATCC 25202 / DSM 2259 / NBRC 100086 / M2</strain>
    </source>
</reference>
<dbReference type="InParanoid" id="H8MU42"/>